<reference evidence="2" key="1">
    <citation type="submission" date="2021-09" db="EMBL/GenBank/DDBJ databases">
        <title>The genome of Mauremys mutica provides insights into the evolution of semi-aquatic lifestyle.</title>
        <authorList>
            <person name="Gong S."/>
            <person name="Gao Y."/>
        </authorList>
    </citation>
    <scope>NUCLEOTIDE SEQUENCE</scope>
    <source>
        <strain evidence="2">MM-2020</strain>
        <tissue evidence="2">Muscle</tissue>
    </source>
</reference>
<evidence type="ECO:0000313" key="3">
    <source>
        <dbReference type="Proteomes" id="UP000827986"/>
    </source>
</evidence>
<sequence length="109" mass="12499">MYITSEFGTHYLETNIPSTDKLNPLPHKRYHYASVQLPLHKPHFIISILPKRYESSASTRQSSFVSEQRDRRKASPKPEALIDITGSPFSQQHLSRDKECPALSKSPCF</sequence>
<evidence type="ECO:0000256" key="1">
    <source>
        <dbReference type="SAM" id="MobiDB-lite"/>
    </source>
</evidence>
<dbReference type="Proteomes" id="UP000827986">
    <property type="component" value="Unassembled WGS sequence"/>
</dbReference>
<protein>
    <submittedName>
        <fullName evidence="2">Uncharacterized protein</fullName>
    </submittedName>
</protein>
<dbReference type="EMBL" id="JAHDVG010000463">
    <property type="protein sequence ID" value="KAH1186232.1"/>
    <property type="molecule type" value="Genomic_DNA"/>
</dbReference>
<feature type="compositionally biased region" description="Polar residues" evidence="1">
    <location>
        <begin position="55"/>
        <end position="66"/>
    </location>
</feature>
<dbReference type="AlphaFoldDB" id="A0A9D3XUF0"/>
<accession>A0A9D3XUF0</accession>
<proteinExistence type="predicted"/>
<keyword evidence="3" id="KW-1185">Reference proteome</keyword>
<feature type="region of interest" description="Disordered" evidence="1">
    <location>
        <begin position="54"/>
        <end position="109"/>
    </location>
</feature>
<comment type="caution">
    <text evidence="2">The sequence shown here is derived from an EMBL/GenBank/DDBJ whole genome shotgun (WGS) entry which is preliminary data.</text>
</comment>
<name>A0A9D3XUF0_9SAUR</name>
<organism evidence="2 3">
    <name type="scientific">Mauremys mutica</name>
    <name type="common">yellowpond turtle</name>
    <dbReference type="NCBI Taxonomy" id="74926"/>
    <lineage>
        <taxon>Eukaryota</taxon>
        <taxon>Metazoa</taxon>
        <taxon>Chordata</taxon>
        <taxon>Craniata</taxon>
        <taxon>Vertebrata</taxon>
        <taxon>Euteleostomi</taxon>
        <taxon>Archelosauria</taxon>
        <taxon>Testudinata</taxon>
        <taxon>Testudines</taxon>
        <taxon>Cryptodira</taxon>
        <taxon>Durocryptodira</taxon>
        <taxon>Testudinoidea</taxon>
        <taxon>Geoemydidae</taxon>
        <taxon>Geoemydinae</taxon>
        <taxon>Mauremys</taxon>
    </lineage>
</organism>
<gene>
    <name evidence="2" type="ORF">KIL84_018981</name>
</gene>
<evidence type="ECO:0000313" key="2">
    <source>
        <dbReference type="EMBL" id="KAH1186232.1"/>
    </source>
</evidence>